<comment type="caution">
    <text evidence="4">The sequence shown here is derived from an EMBL/GenBank/DDBJ whole genome shotgun (WGS) entry which is preliminary data.</text>
</comment>
<dbReference type="Gene3D" id="1.25.40.10">
    <property type="entry name" value="Tetratricopeptide repeat domain"/>
    <property type="match status" value="2"/>
</dbReference>
<dbReference type="Pfam" id="PF13620">
    <property type="entry name" value="CarboxypepD_reg"/>
    <property type="match status" value="1"/>
</dbReference>
<evidence type="ECO:0000256" key="2">
    <source>
        <dbReference type="ARBA" id="ARBA00022803"/>
    </source>
</evidence>
<dbReference type="PANTHER" id="PTHR44858:SF1">
    <property type="entry name" value="UDP-N-ACETYLGLUCOSAMINE--PEPTIDE N-ACETYLGLUCOSAMINYLTRANSFERASE SPINDLY-RELATED"/>
    <property type="match status" value="1"/>
</dbReference>
<evidence type="ECO:0000256" key="1">
    <source>
        <dbReference type="ARBA" id="ARBA00022737"/>
    </source>
</evidence>
<name>A0A0S7XQQ1_UNCSA</name>
<organism evidence="4 5">
    <name type="scientific">candidate division WOR-1 bacterium DG_54_3</name>
    <dbReference type="NCBI Taxonomy" id="1703775"/>
    <lineage>
        <taxon>Bacteria</taxon>
        <taxon>Bacillati</taxon>
        <taxon>Saganbacteria</taxon>
    </lineage>
</organism>
<keyword evidence="2 3" id="KW-0802">TPR repeat</keyword>
<proteinExistence type="predicted"/>
<dbReference type="Pfam" id="PF13181">
    <property type="entry name" value="TPR_8"/>
    <property type="match status" value="2"/>
</dbReference>
<dbReference type="SUPFAM" id="SSF48452">
    <property type="entry name" value="TPR-like"/>
    <property type="match status" value="1"/>
</dbReference>
<dbReference type="SMART" id="SM00028">
    <property type="entry name" value="TPR"/>
    <property type="match status" value="4"/>
</dbReference>
<dbReference type="InterPro" id="IPR050498">
    <property type="entry name" value="Ycf3"/>
</dbReference>
<dbReference type="Gene3D" id="2.60.40.1120">
    <property type="entry name" value="Carboxypeptidase-like, regulatory domain"/>
    <property type="match status" value="1"/>
</dbReference>
<keyword evidence="1" id="KW-0677">Repeat</keyword>
<evidence type="ECO:0000256" key="3">
    <source>
        <dbReference type="PROSITE-ProRule" id="PRU00339"/>
    </source>
</evidence>
<evidence type="ECO:0000313" key="5">
    <source>
        <dbReference type="Proteomes" id="UP000051861"/>
    </source>
</evidence>
<feature type="repeat" description="TPR" evidence="3">
    <location>
        <begin position="239"/>
        <end position="272"/>
    </location>
</feature>
<dbReference type="InterPro" id="IPR019734">
    <property type="entry name" value="TPR_rpt"/>
</dbReference>
<evidence type="ECO:0000313" key="4">
    <source>
        <dbReference type="EMBL" id="KPJ64547.1"/>
    </source>
</evidence>
<protein>
    <submittedName>
        <fullName evidence="4">Uncharacterized protein</fullName>
    </submittedName>
</protein>
<dbReference type="AlphaFoldDB" id="A0A0S7XQQ1"/>
<dbReference type="Pfam" id="PF13424">
    <property type="entry name" value="TPR_12"/>
    <property type="match status" value="1"/>
</dbReference>
<accession>A0A0S7XQQ1</accession>
<dbReference type="InterPro" id="IPR011990">
    <property type="entry name" value="TPR-like_helical_dom_sf"/>
</dbReference>
<gene>
    <name evidence="4" type="ORF">AMJ44_12635</name>
</gene>
<dbReference type="InterPro" id="IPR008969">
    <property type="entry name" value="CarboxyPept-like_regulatory"/>
</dbReference>
<dbReference type="EMBL" id="LIZX01000177">
    <property type="protein sequence ID" value="KPJ64547.1"/>
    <property type="molecule type" value="Genomic_DNA"/>
</dbReference>
<feature type="repeat" description="TPR" evidence="3">
    <location>
        <begin position="130"/>
        <end position="163"/>
    </location>
</feature>
<dbReference type="SUPFAM" id="SSF49464">
    <property type="entry name" value="Carboxypeptidase regulatory domain-like"/>
    <property type="match status" value="1"/>
</dbReference>
<dbReference type="PANTHER" id="PTHR44858">
    <property type="entry name" value="TETRATRICOPEPTIDE REPEAT PROTEIN 6"/>
    <property type="match status" value="1"/>
</dbReference>
<feature type="repeat" description="TPR" evidence="3">
    <location>
        <begin position="164"/>
        <end position="197"/>
    </location>
</feature>
<sequence length="295" mass="34193">MYLANKIRHLSAICLVLIIIVMPGAISAQEVEKARIKLEGTILNINKEEIPKAEVQLKNKDSGQMFYSKSNKKGEFSCRRLPGGNYTLTVKKNGYKSYTGELKLRPDINQKIEVILEKEGTLEQKMEEEAIAYFKKGVKLSKENKLEEAVQAFQKVVELKEDFFEAYVNLGTFLFQQQKDNEAEKALLKALELRPEESKPKEILAAINFEKAKILIKENKMDEALERLKQAYSFRQDHAYVNFLLGYLYNKKEMKDEAIKHFEDFLRLAPNAPQVKEVKKILESLKRQDETLLYF</sequence>
<dbReference type="PROSITE" id="PS50005">
    <property type="entry name" value="TPR"/>
    <property type="match status" value="3"/>
</dbReference>
<dbReference type="Proteomes" id="UP000051861">
    <property type="component" value="Unassembled WGS sequence"/>
</dbReference>
<reference evidence="4 5" key="1">
    <citation type="journal article" date="2015" name="Microbiome">
        <title>Genomic resolution of linkages in carbon, nitrogen, and sulfur cycling among widespread estuary sediment bacteria.</title>
        <authorList>
            <person name="Baker B.J."/>
            <person name="Lazar C.S."/>
            <person name="Teske A.P."/>
            <person name="Dick G.J."/>
        </authorList>
    </citation>
    <scope>NUCLEOTIDE SEQUENCE [LARGE SCALE GENOMIC DNA]</scope>
    <source>
        <strain evidence="4">DG_54_3</strain>
    </source>
</reference>